<dbReference type="EMBL" id="DWYY01000047">
    <property type="protein sequence ID" value="HJA92349.1"/>
    <property type="molecule type" value="Genomic_DNA"/>
</dbReference>
<dbReference type="GO" id="GO:0006629">
    <property type="term" value="P:lipid metabolic process"/>
    <property type="evidence" value="ECO:0007669"/>
    <property type="project" value="InterPro"/>
</dbReference>
<name>A0A9D2I5R2_9FIRM</name>
<dbReference type="Pfam" id="PF03009">
    <property type="entry name" value="GDPD"/>
    <property type="match status" value="1"/>
</dbReference>
<dbReference type="Proteomes" id="UP000886858">
    <property type="component" value="Unassembled WGS sequence"/>
</dbReference>
<dbReference type="InterPro" id="IPR030395">
    <property type="entry name" value="GP_PDE_dom"/>
</dbReference>
<organism evidence="2 3">
    <name type="scientific">Candidatus Eisenbergiella merdipullorum</name>
    <dbReference type="NCBI Taxonomy" id="2838553"/>
    <lineage>
        <taxon>Bacteria</taxon>
        <taxon>Bacillati</taxon>
        <taxon>Bacillota</taxon>
        <taxon>Clostridia</taxon>
        <taxon>Lachnospirales</taxon>
        <taxon>Lachnospiraceae</taxon>
        <taxon>Eisenbergiella</taxon>
    </lineage>
</organism>
<gene>
    <name evidence="2" type="ORF">H9717_04420</name>
</gene>
<evidence type="ECO:0000313" key="2">
    <source>
        <dbReference type="EMBL" id="HJA92349.1"/>
    </source>
</evidence>
<reference evidence="2" key="2">
    <citation type="submission" date="2021-04" db="EMBL/GenBank/DDBJ databases">
        <authorList>
            <person name="Gilroy R."/>
        </authorList>
    </citation>
    <scope>NUCLEOTIDE SEQUENCE</scope>
    <source>
        <strain evidence="2">CHK179-7159</strain>
    </source>
</reference>
<evidence type="ECO:0000313" key="3">
    <source>
        <dbReference type="Proteomes" id="UP000886858"/>
    </source>
</evidence>
<proteinExistence type="predicted"/>
<protein>
    <recommendedName>
        <fullName evidence="1">GP-PDE domain-containing protein</fullName>
    </recommendedName>
</protein>
<feature type="domain" description="GP-PDE" evidence="1">
    <location>
        <begin position="10"/>
        <end position="241"/>
    </location>
</feature>
<dbReference type="InterPro" id="IPR017946">
    <property type="entry name" value="PLC-like_Pdiesterase_TIM-brl"/>
</dbReference>
<dbReference type="PROSITE" id="PS51704">
    <property type="entry name" value="GP_PDE"/>
    <property type="match status" value="1"/>
</dbReference>
<comment type="caution">
    <text evidence="2">The sequence shown here is derived from an EMBL/GenBank/DDBJ whole genome shotgun (WGS) entry which is preliminary data.</text>
</comment>
<accession>A0A9D2I5R2</accession>
<dbReference type="PANTHER" id="PTHR46211:SF14">
    <property type="entry name" value="GLYCEROPHOSPHODIESTER PHOSPHODIESTERASE"/>
    <property type="match status" value="1"/>
</dbReference>
<dbReference type="PANTHER" id="PTHR46211">
    <property type="entry name" value="GLYCEROPHOSPHORYL DIESTER PHOSPHODIESTERASE"/>
    <property type="match status" value="1"/>
</dbReference>
<dbReference type="SUPFAM" id="SSF51695">
    <property type="entry name" value="PLC-like phosphodiesterases"/>
    <property type="match status" value="1"/>
</dbReference>
<dbReference type="GO" id="GO:0008081">
    <property type="term" value="F:phosphoric diester hydrolase activity"/>
    <property type="evidence" value="ECO:0007669"/>
    <property type="project" value="InterPro"/>
</dbReference>
<evidence type="ECO:0000259" key="1">
    <source>
        <dbReference type="PROSITE" id="PS51704"/>
    </source>
</evidence>
<sequence>MFWSQSKDNIWIVGHRGVRALLPENTLISFQKAIDLGLNGIETDIHMTTDGQLVLHHDDTLERTTDGSGKIENYSYAELRQLDAGIKFSPEYAGQRIPRLEELLERIADPSFFLNVEMKDYRPEALDRTIKTLEKYGFHDRYVIACFHGDVTTLAHEKYGVKTQGFPLQMVKEAREDTESHYYSVGIGMEMLTGELVESYYRKGIDPWCWCPDTREEVSAAIASGITLMTVNDPGPALEMLRKEN</sequence>
<reference evidence="2" key="1">
    <citation type="journal article" date="2021" name="PeerJ">
        <title>Extensive microbial diversity within the chicken gut microbiome revealed by metagenomics and culture.</title>
        <authorList>
            <person name="Gilroy R."/>
            <person name="Ravi A."/>
            <person name="Getino M."/>
            <person name="Pursley I."/>
            <person name="Horton D.L."/>
            <person name="Alikhan N.F."/>
            <person name="Baker D."/>
            <person name="Gharbi K."/>
            <person name="Hall N."/>
            <person name="Watson M."/>
            <person name="Adriaenssens E.M."/>
            <person name="Foster-Nyarko E."/>
            <person name="Jarju S."/>
            <person name="Secka A."/>
            <person name="Antonio M."/>
            <person name="Oren A."/>
            <person name="Chaudhuri R.R."/>
            <person name="La Ragione R."/>
            <person name="Hildebrand F."/>
            <person name="Pallen M.J."/>
        </authorList>
    </citation>
    <scope>NUCLEOTIDE SEQUENCE</scope>
    <source>
        <strain evidence="2">CHK179-7159</strain>
    </source>
</reference>
<dbReference type="AlphaFoldDB" id="A0A9D2I5R2"/>
<dbReference type="Gene3D" id="3.20.20.190">
    <property type="entry name" value="Phosphatidylinositol (PI) phosphodiesterase"/>
    <property type="match status" value="1"/>
</dbReference>